<keyword evidence="3" id="KW-1185">Reference proteome</keyword>
<reference evidence="2" key="1">
    <citation type="journal article" date="2023" name="Mol. Phylogenet. Evol.">
        <title>Genome-scale phylogeny and comparative genomics of the fungal order Sordariales.</title>
        <authorList>
            <person name="Hensen N."/>
            <person name="Bonometti L."/>
            <person name="Westerberg I."/>
            <person name="Brannstrom I.O."/>
            <person name="Guillou S."/>
            <person name="Cros-Aarteil S."/>
            <person name="Calhoun S."/>
            <person name="Haridas S."/>
            <person name="Kuo A."/>
            <person name="Mondo S."/>
            <person name="Pangilinan J."/>
            <person name="Riley R."/>
            <person name="LaButti K."/>
            <person name="Andreopoulos B."/>
            <person name="Lipzen A."/>
            <person name="Chen C."/>
            <person name="Yan M."/>
            <person name="Daum C."/>
            <person name="Ng V."/>
            <person name="Clum A."/>
            <person name="Steindorff A."/>
            <person name="Ohm R.A."/>
            <person name="Martin F."/>
            <person name="Silar P."/>
            <person name="Natvig D.O."/>
            <person name="Lalanne C."/>
            <person name="Gautier V."/>
            <person name="Ament-Velasquez S.L."/>
            <person name="Kruys A."/>
            <person name="Hutchinson M.I."/>
            <person name="Powell A.J."/>
            <person name="Barry K."/>
            <person name="Miller A.N."/>
            <person name="Grigoriev I.V."/>
            <person name="Debuchy R."/>
            <person name="Gladieux P."/>
            <person name="Hiltunen Thoren M."/>
            <person name="Johannesson H."/>
        </authorList>
    </citation>
    <scope>NUCLEOTIDE SEQUENCE</scope>
    <source>
        <strain evidence="2">CBS 141.50</strain>
    </source>
</reference>
<dbReference type="RefSeq" id="XP_062637025.1">
    <property type="nucleotide sequence ID" value="XM_062780722.1"/>
</dbReference>
<dbReference type="GeneID" id="87817335"/>
<gene>
    <name evidence="2" type="ORF">C8A04DRAFT_28646</name>
</gene>
<dbReference type="AlphaFoldDB" id="A0AAN6V2Q3"/>
<feature type="region of interest" description="Disordered" evidence="1">
    <location>
        <begin position="1"/>
        <end position="78"/>
    </location>
</feature>
<feature type="region of interest" description="Disordered" evidence="1">
    <location>
        <begin position="211"/>
        <end position="231"/>
    </location>
</feature>
<feature type="compositionally biased region" description="Basic and acidic residues" evidence="1">
    <location>
        <begin position="171"/>
        <end position="184"/>
    </location>
</feature>
<evidence type="ECO:0000256" key="1">
    <source>
        <dbReference type="SAM" id="MobiDB-lite"/>
    </source>
</evidence>
<organism evidence="2 3">
    <name type="scientific">Dichotomopilus funicola</name>
    <dbReference type="NCBI Taxonomy" id="1934379"/>
    <lineage>
        <taxon>Eukaryota</taxon>
        <taxon>Fungi</taxon>
        <taxon>Dikarya</taxon>
        <taxon>Ascomycota</taxon>
        <taxon>Pezizomycotina</taxon>
        <taxon>Sordariomycetes</taxon>
        <taxon>Sordariomycetidae</taxon>
        <taxon>Sordariales</taxon>
        <taxon>Chaetomiaceae</taxon>
        <taxon>Dichotomopilus</taxon>
    </lineage>
</organism>
<name>A0AAN6V2Q3_9PEZI</name>
<sequence length="231" mass="24969">MNQATPLTRDQAADWPPPAVDGSKYVVESPSKLGGDGQCEEGRVVRSPKGLLGGASEAGTDEHHGRRAMAPGTPARREEPPLLRLLRAVTSKRQLSCCMQKDERVVGRNANLANMVDKQLKNKSRHALSCLFPNHDQGARRKNAKPATKGQVAHGGVEDGPTPGAYGQYKKLRDEHPEPGEAHKRTVTPQMFVYRAGGGLIAEFQGGTPFRASDNATNFDKASYPNAEISH</sequence>
<proteinExistence type="predicted"/>
<comment type="caution">
    <text evidence="2">The sequence shown here is derived from an EMBL/GenBank/DDBJ whole genome shotgun (WGS) entry which is preliminary data.</text>
</comment>
<accession>A0AAN6V2Q3</accession>
<dbReference type="Proteomes" id="UP001302676">
    <property type="component" value="Unassembled WGS sequence"/>
</dbReference>
<evidence type="ECO:0000313" key="3">
    <source>
        <dbReference type="Proteomes" id="UP001302676"/>
    </source>
</evidence>
<reference evidence="2" key="2">
    <citation type="submission" date="2023-05" db="EMBL/GenBank/DDBJ databases">
        <authorList>
            <consortium name="Lawrence Berkeley National Laboratory"/>
            <person name="Steindorff A."/>
            <person name="Hensen N."/>
            <person name="Bonometti L."/>
            <person name="Westerberg I."/>
            <person name="Brannstrom I.O."/>
            <person name="Guillou S."/>
            <person name="Cros-Aarteil S."/>
            <person name="Calhoun S."/>
            <person name="Haridas S."/>
            <person name="Kuo A."/>
            <person name="Mondo S."/>
            <person name="Pangilinan J."/>
            <person name="Riley R."/>
            <person name="Labutti K."/>
            <person name="Andreopoulos B."/>
            <person name="Lipzen A."/>
            <person name="Chen C."/>
            <person name="Yanf M."/>
            <person name="Daum C."/>
            <person name="Ng V."/>
            <person name="Clum A."/>
            <person name="Ohm R."/>
            <person name="Martin F."/>
            <person name="Silar P."/>
            <person name="Natvig D."/>
            <person name="Lalanne C."/>
            <person name="Gautier V."/>
            <person name="Ament-Velasquez S.L."/>
            <person name="Kruys A."/>
            <person name="Hutchinson M.I."/>
            <person name="Powell A.J."/>
            <person name="Barry K."/>
            <person name="Miller A.N."/>
            <person name="Grigoriev I.V."/>
            <person name="Debuchy R."/>
            <person name="Gladieux P."/>
            <person name="Thoren M.H."/>
            <person name="Johannesson H."/>
        </authorList>
    </citation>
    <scope>NUCLEOTIDE SEQUENCE</scope>
    <source>
        <strain evidence="2">CBS 141.50</strain>
    </source>
</reference>
<feature type="region of interest" description="Disordered" evidence="1">
    <location>
        <begin position="136"/>
        <end position="186"/>
    </location>
</feature>
<evidence type="ECO:0000313" key="2">
    <source>
        <dbReference type="EMBL" id="KAK4143654.1"/>
    </source>
</evidence>
<dbReference type="EMBL" id="MU853584">
    <property type="protein sequence ID" value="KAK4143654.1"/>
    <property type="molecule type" value="Genomic_DNA"/>
</dbReference>
<protein>
    <submittedName>
        <fullName evidence="2">Uncharacterized protein</fullName>
    </submittedName>
</protein>